<gene>
    <name evidence="7" type="ORF">UCRPA7_349</name>
</gene>
<feature type="compositionally biased region" description="Polar residues" evidence="5">
    <location>
        <begin position="635"/>
        <end position="650"/>
    </location>
</feature>
<reference evidence="8" key="1">
    <citation type="journal article" date="2013" name="Genome Announc.">
        <title>Draft genome sequence of the ascomycete Phaeoacremonium aleophilum strain UCR-PA7, a causal agent of the esca disease complex in grapevines.</title>
        <authorList>
            <person name="Blanco-Ulate B."/>
            <person name="Rolshausen P."/>
            <person name="Cantu D."/>
        </authorList>
    </citation>
    <scope>NUCLEOTIDE SEQUENCE [LARGE SCALE GENOMIC DNA]</scope>
    <source>
        <strain evidence="8">UCR-PA7</strain>
    </source>
</reference>
<name>R8BXK4_PHAM7</name>
<evidence type="ECO:0000256" key="2">
    <source>
        <dbReference type="ARBA" id="ARBA00022771"/>
    </source>
</evidence>
<feature type="region of interest" description="Disordered" evidence="5">
    <location>
        <begin position="580"/>
        <end position="599"/>
    </location>
</feature>
<dbReference type="InterPro" id="IPR019787">
    <property type="entry name" value="Znf_PHD-finger"/>
</dbReference>
<keyword evidence="3" id="KW-0862">Zinc</keyword>
<feature type="compositionally biased region" description="Acidic residues" evidence="5">
    <location>
        <begin position="532"/>
        <end position="543"/>
    </location>
</feature>
<protein>
    <submittedName>
        <fullName evidence="7">Putative phd-finger domain-containing protein</fullName>
    </submittedName>
</protein>
<evidence type="ECO:0000313" key="8">
    <source>
        <dbReference type="Proteomes" id="UP000014074"/>
    </source>
</evidence>
<feature type="domain" description="PHD-type" evidence="6">
    <location>
        <begin position="682"/>
        <end position="732"/>
    </location>
</feature>
<dbReference type="HOGENOM" id="CLU_007079_0_0_1"/>
<proteinExistence type="predicted"/>
<dbReference type="GO" id="GO:0008270">
    <property type="term" value="F:zinc ion binding"/>
    <property type="evidence" value="ECO:0007669"/>
    <property type="project" value="UniProtKB-KW"/>
</dbReference>
<keyword evidence="1" id="KW-0479">Metal-binding</keyword>
<evidence type="ECO:0000256" key="5">
    <source>
        <dbReference type="SAM" id="MobiDB-lite"/>
    </source>
</evidence>
<feature type="compositionally biased region" description="Polar residues" evidence="5">
    <location>
        <begin position="458"/>
        <end position="477"/>
    </location>
</feature>
<dbReference type="InterPro" id="IPR001965">
    <property type="entry name" value="Znf_PHD"/>
</dbReference>
<dbReference type="Pfam" id="PF20826">
    <property type="entry name" value="PHD_5"/>
    <property type="match status" value="1"/>
</dbReference>
<dbReference type="Proteomes" id="UP000014074">
    <property type="component" value="Unassembled WGS sequence"/>
</dbReference>
<evidence type="ECO:0000256" key="4">
    <source>
        <dbReference type="PROSITE-ProRule" id="PRU00146"/>
    </source>
</evidence>
<dbReference type="InterPro" id="IPR019786">
    <property type="entry name" value="Zinc_finger_PHD-type_CS"/>
</dbReference>
<feature type="compositionally biased region" description="Basic and acidic residues" evidence="5">
    <location>
        <begin position="156"/>
        <end position="168"/>
    </location>
</feature>
<evidence type="ECO:0000256" key="3">
    <source>
        <dbReference type="ARBA" id="ARBA00022833"/>
    </source>
</evidence>
<evidence type="ECO:0000259" key="6">
    <source>
        <dbReference type="PROSITE" id="PS50016"/>
    </source>
</evidence>
<dbReference type="PROSITE" id="PS50016">
    <property type="entry name" value="ZF_PHD_2"/>
    <property type="match status" value="1"/>
</dbReference>
<dbReference type="EMBL" id="KB932800">
    <property type="protein sequence ID" value="EOO04131.1"/>
    <property type="molecule type" value="Genomic_DNA"/>
</dbReference>
<keyword evidence="2 4" id="KW-0863">Zinc-finger</keyword>
<feature type="region of interest" description="Disordered" evidence="5">
    <location>
        <begin position="315"/>
        <end position="574"/>
    </location>
</feature>
<organism evidence="7 8">
    <name type="scientific">Phaeoacremonium minimum (strain UCR-PA7)</name>
    <name type="common">Esca disease fungus</name>
    <name type="synonym">Togninia minima</name>
    <dbReference type="NCBI Taxonomy" id="1286976"/>
    <lineage>
        <taxon>Eukaryota</taxon>
        <taxon>Fungi</taxon>
        <taxon>Dikarya</taxon>
        <taxon>Ascomycota</taxon>
        <taxon>Pezizomycotina</taxon>
        <taxon>Sordariomycetes</taxon>
        <taxon>Sordariomycetidae</taxon>
        <taxon>Togniniales</taxon>
        <taxon>Togniniaceae</taxon>
        <taxon>Phaeoacremonium</taxon>
    </lineage>
</organism>
<dbReference type="OrthoDB" id="419183at2759"/>
<evidence type="ECO:0000256" key="1">
    <source>
        <dbReference type="ARBA" id="ARBA00022723"/>
    </source>
</evidence>
<dbReference type="KEGG" id="tmn:UCRPA7_349"/>
<dbReference type="InterPro" id="IPR013083">
    <property type="entry name" value="Znf_RING/FYVE/PHD"/>
</dbReference>
<keyword evidence="8" id="KW-1185">Reference proteome</keyword>
<feature type="compositionally biased region" description="Low complexity" evidence="5">
    <location>
        <begin position="349"/>
        <end position="359"/>
    </location>
</feature>
<dbReference type="AlphaFoldDB" id="R8BXK4"/>
<feature type="region of interest" description="Disordered" evidence="5">
    <location>
        <begin position="621"/>
        <end position="657"/>
    </location>
</feature>
<accession>R8BXK4</accession>
<dbReference type="GeneID" id="19323843"/>
<dbReference type="Gene3D" id="3.30.40.10">
    <property type="entry name" value="Zinc/RING finger domain, C3HC4 (zinc finger)"/>
    <property type="match status" value="1"/>
</dbReference>
<sequence length="770" mass="83488">MTGVLTSPASTKLCPVFQTPKNHQGHFDDPGGWTPRFAEEYSVFNSTPGNLRGSQGPFVDFGSYQSSGGHKRQFSAEGFAVEIAAHVNHFSPNPNLPPVDPSRRLASSSDHTALSPEQVESEQQGPSQERSVKKPRRSIATKELQGQTATPPPSAKKGERKLAPKLKTDNMQNDQGYGQPDFAGTPQQPHINTFVTTPSDVFGYPMSAPATAPAFTNTRPFWDTEFDASMGMDMDFGASADVFQTPTPSHRGLGSMDWGRPGEMFQDASMVPQQNQENMQPARRERQIAPKNVITNLETDQAQFVGTYPTPIDDPFGIGPGDGVNPGLLFSRPPSSSMESAVYNPMQPPSSSAPAAPQSTEIQQRPATSKAPMRNDLRRSASVREIAPSKQFDRASFISPVKSSMRPGLSRSFSENRGKRPLARSSLPALAPAPVPMSRQGGDLGSNRVMSNGPRPTGRTSPLKNHQRLSSLSSIPETGTPRPRPSVKFTIDANGRAHAETTLVVDDEPAPPPSSNRRGQNARPLHKAQWDSSDDDSSTDDEPIIIPSRNTSFTFPDPHLSASKQNNLHAQQRSFSERSVGGFSMLPGELAPTDPESEAETIMNEMPQEAGDAASELRKVMQTRQRGSAKKPKSGASTGRRQRFMSSSASFGAPPYHANSIISPTTLTDNSLPTPSSDRVHSVRCVCNRHEAGQDSFMVQCESCEYWLHGRCINITKRNMPSVYICAFCANTPNMRGGRIRDTGRGPAVMGHGGGSATSPLAHKSFRSFR</sequence>
<dbReference type="SMART" id="SM00249">
    <property type="entry name" value="PHD"/>
    <property type="match status" value="1"/>
</dbReference>
<dbReference type="eggNOG" id="KOG1844">
    <property type="taxonomic scope" value="Eukaryota"/>
</dbReference>
<evidence type="ECO:0000313" key="7">
    <source>
        <dbReference type="EMBL" id="EOO04131.1"/>
    </source>
</evidence>
<feature type="region of interest" description="Disordered" evidence="5">
    <location>
        <begin position="750"/>
        <end position="770"/>
    </location>
</feature>
<dbReference type="PROSITE" id="PS01359">
    <property type="entry name" value="ZF_PHD_1"/>
    <property type="match status" value="1"/>
</dbReference>
<dbReference type="SUPFAM" id="SSF57903">
    <property type="entry name" value="FYVE/PHD zinc finger"/>
    <property type="match status" value="1"/>
</dbReference>
<dbReference type="RefSeq" id="XP_007911136.1">
    <property type="nucleotide sequence ID" value="XM_007912945.1"/>
</dbReference>
<dbReference type="InterPro" id="IPR011011">
    <property type="entry name" value="Znf_FYVE_PHD"/>
</dbReference>
<feature type="compositionally biased region" description="Low complexity" evidence="5">
    <location>
        <begin position="423"/>
        <end position="432"/>
    </location>
</feature>
<feature type="region of interest" description="Disordered" evidence="5">
    <location>
        <begin position="91"/>
        <end position="190"/>
    </location>
</feature>
<feature type="compositionally biased region" description="Polar residues" evidence="5">
    <location>
        <begin position="562"/>
        <end position="574"/>
    </location>
</feature>